<reference evidence="4 5" key="1">
    <citation type="journal article" date="2012" name="Extremophiles">
        <title>Thermotomaculum hydrothermale gen. nov., sp. nov., a novel heterotrophic thermophile within the phylum Acidobacteria from a deep-sea hydrothermal vent chimney in the Southern Okinawa Trough.</title>
        <authorList>
            <person name="Izumi H."/>
            <person name="Nunoura T."/>
            <person name="Miyazaki M."/>
            <person name="Mino S."/>
            <person name="Toki T."/>
            <person name="Takai K."/>
            <person name="Sako Y."/>
            <person name="Sawabe T."/>
            <person name="Nakagawa S."/>
        </authorList>
    </citation>
    <scope>NUCLEOTIDE SEQUENCE [LARGE SCALE GENOMIC DNA]</scope>
    <source>
        <strain evidence="4 5">AC55</strain>
    </source>
</reference>
<feature type="transmembrane region" description="Helical" evidence="3">
    <location>
        <begin position="7"/>
        <end position="25"/>
    </location>
</feature>
<evidence type="ECO:0000256" key="1">
    <source>
        <dbReference type="ARBA" id="ARBA00009477"/>
    </source>
</evidence>
<evidence type="ECO:0000256" key="2">
    <source>
        <dbReference type="SAM" id="Coils"/>
    </source>
</evidence>
<accession>A0A7R6SY38</accession>
<dbReference type="Gene3D" id="2.40.30.170">
    <property type="match status" value="1"/>
</dbReference>
<dbReference type="KEGG" id="thyd:TTHT_0655"/>
<sequence>MKSRKEVFIALFIVILGVIAFTLFIKFRIKPKKTKVEYKGPIVEVLDAEKKLQPIVFETYGTVDSLKKINLIPQVSGKIVKVSRKFKEGGFFKKGEEIVFIEQTDYKIALERAKANLVNQEVNYKKALKQAKIAKEQWEEIYNKILNNEKNIVPDELTLYIPQLKAAKASFDAAKAEVELAKINLERTIIKAPFNCYIISKNADVGQVVSPQTVLASIYSTDDIQIVTPLNKTEASYVQNGNSVKILMQTKDKFKEFNGKIDRIGSNYDLKTRMVNVYVIPEKNAGKMLKLGDFVICHIESTPVICTKIPLNSFRDGSVWIYKDNTLQIKQVKLLYEDKKFAYVKGLPDKCKIITTNLYAVSNGMKVRVMKGEK</sequence>
<dbReference type="GO" id="GO:0015562">
    <property type="term" value="F:efflux transmembrane transporter activity"/>
    <property type="evidence" value="ECO:0007669"/>
    <property type="project" value="TreeGrafter"/>
</dbReference>
<dbReference type="GO" id="GO:1990281">
    <property type="term" value="C:efflux pump complex"/>
    <property type="evidence" value="ECO:0007669"/>
    <property type="project" value="TreeGrafter"/>
</dbReference>
<keyword evidence="2" id="KW-0175">Coiled coil</keyword>
<dbReference type="Gene3D" id="2.40.50.100">
    <property type="match status" value="1"/>
</dbReference>
<dbReference type="SUPFAM" id="SSF111369">
    <property type="entry name" value="HlyD-like secretion proteins"/>
    <property type="match status" value="1"/>
</dbReference>
<dbReference type="PANTHER" id="PTHR30469:SF12">
    <property type="entry name" value="MULTIDRUG RESISTANCE PROTEIN MDTA"/>
    <property type="match status" value="1"/>
</dbReference>
<evidence type="ECO:0000313" key="5">
    <source>
        <dbReference type="Proteomes" id="UP000595564"/>
    </source>
</evidence>
<keyword evidence="3" id="KW-0472">Membrane</keyword>
<dbReference type="NCBIfam" id="TIGR01730">
    <property type="entry name" value="RND_mfp"/>
    <property type="match status" value="1"/>
</dbReference>
<dbReference type="PANTHER" id="PTHR30469">
    <property type="entry name" value="MULTIDRUG RESISTANCE PROTEIN MDTA"/>
    <property type="match status" value="1"/>
</dbReference>
<dbReference type="Gene3D" id="1.10.287.470">
    <property type="entry name" value="Helix hairpin bin"/>
    <property type="match status" value="1"/>
</dbReference>
<dbReference type="InterPro" id="IPR006143">
    <property type="entry name" value="RND_pump_MFP"/>
</dbReference>
<dbReference type="EMBL" id="AP017470">
    <property type="protein sequence ID" value="BBB32230.1"/>
    <property type="molecule type" value="Genomic_DNA"/>
</dbReference>
<comment type="similarity">
    <text evidence="1">Belongs to the membrane fusion protein (MFP) (TC 8.A.1) family.</text>
</comment>
<evidence type="ECO:0000313" key="4">
    <source>
        <dbReference type="EMBL" id="BBB32230.1"/>
    </source>
</evidence>
<name>A0A7R6SY38_9BACT</name>
<dbReference type="Proteomes" id="UP000595564">
    <property type="component" value="Chromosome"/>
</dbReference>
<organism evidence="4 5">
    <name type="scientific">Thermotomaculum hydrothermale</name>
    <dbReference type="NCBI Taxonomy" id="981385"/>
    <lineage>
        <taxon>Bacteria</taxon>
        <taxon>Pseudomonadati</taxon>
        <taxon>Acidobacteriota</taxon>
        <taxon>Holophagae</taxon>
        <taxon>Thermotomaculales</taxon>
        <taxon>Thermotomaculaceae</taxon>
        <taxon>Thermotomaculum</taxon>
    </lineage>
</organism>
<feature type="coiled-coil region" evidence="2">
    <location>
        <begin position="110"/>
        <end position="184"/>
    </location>
</feature>
<keyword evidence="5" id="KW-1185">Reference proteome</keyword>
<evidence type="ECO:0000256" key="3">
    <source>
        <dbReference type="SAM" id="Phobius"/>
    </source>
</evidence>
<protein>
    <submittedName>
        <fullName evidence="4">RND family efflux pump membrane fusion protein</fullName>
    </submittedName>
</protein>
<keyword evidence="3" id="KW-0812">Transmembrane</keyword>
<dbReference type="RefSeq" id="WP_201328573.1">
    <property type="nucleotide sequence ID" value="NZ_AP017470.1"/>
</dbReference>
<gene>
    <name evidence="4" type="ORF">TTHT_0655</name>
</gene>
<keyword evidence="3" id="KW-1133">Transmembrane helix</keyword>
<proteinExistence type="inferred from homology"/>
<dbReference type="AlphaFoldDB" id="A0A7R6SY38"/>